<dbReference type="AlphaFoldDB" id="A0AAX4JBG7"/>
<dbReference type="EMBL" id="CP142729">
    <property type="protein sequence ID" value="WUR03227.1"/>
    <property type="molecule type" value="Genomic_DNA"/>
</dbReference>
<evidence type="ECO:0000256" key="5">
    <source>
        <dbReference type="ARBA" id="ARBA00023242"/>
    </source>
</evidence>
<dbReference type="Pfam" id="PF00319">
    <property type="entry name" value="SRF-TF"/>
    <property type="match status" value="1"/>
</dbReference>
<keyword evidence="3" id="KW-0238">DNA-binding</keyword>
<reference evidence="8" key="1">
    <citation type="journal article" date="2024" name="BMC Genomics">
        <title>Functional annotation of a divergent genome using sequence and structure-based similarity.</title>
        <authorList>
            <person name="Svedberg D."/>
            <person name="Winiger R.R."/>
            <person name="Berg A."/>
            <person name="Sharma H."/>
            <person name="Tellgren-Roth C."/>
            <person name="Debrunner-Vossbrinck B.A."/>
            <person name="Vossbrinck C.R."/>
            <person name="Barandun J."/>
        </authorList>
    </citation>
    <scope>NUCLEOTIDE SEQUENCE</scope>
    <source>
        <strain evidence="8">Illinois isolate</strain>
    </source>
</reference>
<dbReference type="PROSITE" id="PS50066">
    <property type="entry name" value="MADS_BOX_2"/>
    <property type="match status" value="1"/>
</dbReference>
<dbReference type="InterPro" id="IPR036879">
    <property type="entry name" value="TF_MADSbox_sf"/>
</dbReference>
<evidence type="ECO:0000256" key="2">
    <source>
        <dbReference type="ARBA" id="ARBA00023015"/>
    </source>
</evidence>
<dbReference type="InterPro" id="IPR002100">
    <property type="entry name" value="TF_MADSbox"/>
</dbReference>
<dbReference type="FunFam" id="3.40.1810.10:FF:000002">
    <property type="entry name" value="Serum response factor b"/>
    <property type="match status" value="1"/>
</dbReference>
<dbReference type="GO" id="GO:0045944">
    <property type="term" value="P:positive regulation of transcription by RNA polymerase II"/>
    <property type="evidence" value="ECO:0007669"/>
    <property type="project" value="UniProtKB-ARBA"/>
</dbReference>
<keyword evidence="4" id="KW-0804">Transcription</keyword>
<dbReference type="PANTHER" id="PTHR48019">
    <property type="entry name" value="SERUM RESPONSE FACTOR HOMOLOG"/>
    <property type="match status" value="1"/>
</dbReference>
<dbReference type="Gene3D" id="3.40.1810.10">
    <property type="entry name" value="Transcription factor, MADS-box"/>
    <property type="match status" value="1"/>
</dbReference>
<name>A0AAX4JBG7_9MICR</name>
<dbReference type="CDD" id="cd00120">
    <property type="entry name" value="MADS"/>
    <property type="match status" value="1"/>
</dbReference>
<dbReference type="Proteomes" id="UP001334084">
    <property type="component" value="Chromosome 4"/>
</dbReference>
<evidence type="ECO:0000313" key="9">
    <source>
        <dbReference type="Proteomes" id="UP001334084"/>
    </source>
</evidence>
<dbReference type="GO" id="GO:0005634">
    <property type="term" value="C:nucleus"/>
    <property type="evidence" value="ECO:0007669"/>
    <property type="project" value="UniProtKB-SubCell"/>
</dbReference>
<dbReference type="GO" id="GO:0003677">
    <property type="term" value="F:DNA binding"/>
    <property type="evidence" value="ECO:0007669"/>
    <property type="project" value="UniProtKB-KW"/>
</dbReference>
<protein>
    <submittedName>
        <fullName evidence="8">Serum response factor-like protein</fullName>
    </submittedName>
</protein>
<comment type="subcellular location">
    <subcellularLocation>
        <location evidence="1">Nucleus</location>
    </subcellularLocation>
</comment>
<sequence>MKTKRTTDSSSEEEYQNRPNYKNPQNYNEEMSFFNNPQYTKPPYEPKIINGYDHNKRRNLYSSKNIKHYDMNPEYDNINPNFNLREMGFEYNSLSKKTDPKIKYIEEKNRRNVTFSKRKKGIMKKAYEISTLTGSDVLLIVSSESGHVFTYASERLKPFLIESKKRIEEYLIADDEKSSHEENYKK</sequence>
<feature type="compositionally biased region" description="Polar residues" evidence="6">
    <location>
        <begin position="17"/>
        <end position="39"/>
    </location>
</feature>
<dbReference type="PRINTS" id="PR00404">
    <property type="entry name" value="MADSDOMAIN"/>
</dbReference>
<dbReference type="SUPFAM" id="SSF55455">
    <property type="entry name" value="SRF-like"/>
    <property type="match status" value="1"/>
</dbReference>
<proteinExistence type="predicted"/>
<evidence type="ECO:0000313" key="8">
    <source>
        <dbReference type="EMBL" id="WUR03227.1"/>
    </source>
</evidence>
<feature type="region of interest" description="Disordered" evidence="6">
    <location>
        <begin position="1"/>
        <end position="40"/>
    </location>
</feature>
<dbReference type="RefSeq" id="XP_065329372.1">
    <property type="nucleotide sequence ID" value="XM_065473300.1"/>
</dbReference>
<evidence type="ECO:0000259" key="7">
    <source>
        <dbReference type="PROSITE" id="PS50066"/>
    </source>
</evidence>
<accession>A0AAX4JBG7</accession>
<keyword evidence="5" id="KW-0539">Nucleus</keyword>
<keyword evidence="9" id="KW-1185">Reference proteome</keyword>
<dbReference type="GO" id="GO:0046983">
    <property type="term" value="F:protein dimerization activity"/>
    <property type="evidence" value="ECO:0007669"/>
    <property type="project" value="InterPro"/>
</dbReference>
<dbReference type="GeneID" id="90541046"/>
<feature type="domain" description="MADS-box" evidence="7">
    <location>
        <begin position="95"/>
        <end position="155"/>
    </location>
</feature>
<keyword evidence="2" id="KW-0805">Transcription regulation</keyword>
<organism evidence="8 9">
    <name type="scientific">Vairimorpha necatrix</name>
    <dbReference type="NCBI Taxonomy" id="6039"/>
    <lineage>
        <taxon>Eukaryota</taxon>
        <taxon>Fungi</taxon>
        <taxon>Fungi incertae sedis</taxon>
        <taxon>Microsporidia</taxon>
        <taxon>Nosematidae</taxon>
        <taxon>Vairimorpha</taxon>
    </lineage>
</organism>
<dbReference type="KEGG" id="vnx:VNE69_04056"/>
<evidence type="ECO:0000256" key="6">
    <source>
        <dbReference type="SAM" id="MobiDB-lite"/>
    </source>
</evidence>
<dbReference type="InterPro" id="IPR050142">
    <property type="entry name" value="MADS-box/MEF2_TF"/>
</dbReference>
<evidence type="ECO:0000256" key="3">
    <source>
        <dbReference type="ARBA" id="ARBA00023125"/>
    </source>
</evidence>
<evidence type="ECO:0000256" key="4">
    <source>
        <dbReference type="ARBA" id="ARBA00023163"/>
    </source>
</evidence>
<dbReference type="SMART" id="SM00432">
    <property type="entry name" value="MADS"/>
    <property type="match status" value="1"/>
</dbReference>
<gene>
    <name evidence="8" type="ORF">VNE69_04056</name>
</gene>
<evidence type="ECO:0000256" key="1">
    <source>
        <dbReference type="ARBA" id="ARBA00004123"/>
    </source>
</evidence>